<keyword evidence="2" id="KW-1185">Reference proteome</keyword>
<sequence length="103" mass="11667">MEPMTTVSEILNKLKSEGYTEDFNLKEHCLECQSNYINLFPGEFKVDRSFRFEGPTDPADEAIIYAISSEKHQLKGTLINGYGVYSDSLVDEMVKALNSTHPE</sequence>
<comment type="caution">
    <text evidence="1">The sequence shown here is derived from an EMBL/GenBank/DDBJ whole genome shotgun (WGS) entry which is preliminary data.</text>
</comment>
<proteinExistence type="predicted"/>
<evidence type="ECO:0000313" key="1">
    <source>
        <dbReference type="EMBL" id="MEE1885921.1"/>
    </source>
</evidence>
<dbReference type="Proteomes" id="UP001337681">
    <property type="component" value="Unassembled WGS sequence"/>
</dbReference>
<protein>
    <submittedName>
        <fullName evidence="1">Phosphoribosylpyrophosphate synthetase</fullName>
    </submittedName>
</protein>
<reference evidence="1 2" key="1">
    <citation type="submission" date="2024-01" db="EMBL/GenBank/DDBJ databases">
        <title>Pedobacter sp. nov., isolated from oil-contaminated soil.</title>
        <authorList>
            <person name="Le N.T.T."/>
        </authorList>
    </citation>
    <scope>NUCLEOTIDE SEQUENCE [LARGE SCALE GENOMIC DNA]</scope>
    <source>
        <strain evidence="1 2">VNH31</strain>
    </source>
</reference>
<accession>A0ABU7H3T8</accession>
<evidence type="ECO:0000313" key="2">
    <source>
        <dbReference type="Proteomes" id="UP001337681"/>
    </source>
</evidence>
<organism evidence="1 2">
    <name type="scientific">Pedobacter flavus</name>
    <dbReference type="NCBI Taxonomy" id="3113906"/>
    <lineage>
        <taxon>Bacteria</taxon>
        <taxon>Pseudomonadati</taxon>
        <taxon>Bacteroidota</taxon>
        <taxon>Sphingobacteriia</taxon>
        <taxon>Sphingobacteriales</taxon>
        <taxon>Sphingobacteriaceae</taxon>
        <taxon>Pedobacter</taxon>
    </lineage>
</organism>
<dbReference type="RefSeq" id="WP_330146812.1">
    <property type="nucleotide sequence ID" value="NZ_JAZDQU010000002.1"/>
</dbReference>
<dbReference type="EMBL" id="JAZDQU010000002">
    <property type="protein sequence ID" value="MEE1885921.1"/>
    <property type="molecule type" value="Genomic_DNA"/>
</dbReference>
<name>A0ABU7H3T8_9SPHI</name>
<gene>
    <name evidence="1" type="ORF">VRU49_10885</name>
</gene>